<evidence type="ECO:0000313" key="5">
    <source>
        <dbReference type="Proteomes" id="UP000694865"/>
    </source>
</evidence>
<dbReference type="SUPFAM" id="SSF109775">
    <property type="entry name" value="Mannose-6-phosphate receptor binding protein 1 (Tip47), C-terminal domain"/>
    <property type="match status" value="1"/>
</dbReference>
<feature type="compositionally biased region" description="Basic residues" evidence="4">
    <location>
        <begin position="82"/>
        <end position="92"/>
    </location>
</feature>
<reference evidence="6" key="1">
    <citation type="submission" date="2025-08" db="UniProtKB">
        <authorList>
            <consortium name="RefSeq"/>
        </authorList>
    </citation>
    <scope>IDENTIFICATION</scope>
    <source>
        <tissue evidence="6">Testes</tissue>
    </source>
</reference>
<accession>A0ABM0M1V4</accession>
<comment type="subcellular location">
    <subcellularLocation>
        <location evidence="1">Lipid droplet</location>
    </subcellularLocation>
</comment>
<dbReference type="RefSeq" id="XP_006813995.1">
    <property type="nucleotide sequence ID" value="XM_006813932.1"/>
</dbReference>
<keyword evidence="5" id="KW-1185">Reference proteome</keyword>
<feature type="compositionally biased region" description="Acidic residues" evidence="4">
    <location>
        <begin position="632"/>
        <end position="657"/>
    </location>
</feature>
<dbReference type="InterPro" id="IPR004279">
    <property type="entry name" value="Perilipin"/>
</dbReference>
<dbReference type="Pfam" id="PF03036">
    <property type="entry name" value="Perilipin"/>
    <property type="match status" value="1"/>
</dbReference>
<organism evidence="5 6">
    <name type="scientific">Saccoglossus kowalevskii</name>
    <name type="common">Acorn worm</name>
    <dbReference type="NCBI Taxonomy" id="10224"/>
    <lineage>
        <taxon>Eukaryota</taxon>
        <taxon>Metazoa</taxon>
        <taxon>Hemichordata</taxon>
        <taxon>Enteropneusta</taxon>
        <taxon>Harrimaniidae</taxon>
        <taxon>Saccoglossus</taxon>
    </lineage>
</organism>
<evidence type="ECO:0000256" key="1">
    <source>
        <dbReference type="ARBA" id="ARBA00004502"/>
    </source>
</evidence>
<keyword evidence="3" id="KW-0551">Lipid droplet</keyword>
<dbReference type="Gene3D" id="1.20.120.340">
    <property type="entry name" value="Flagellar protein FliS"/>
    <property type="match status" value="1"/>
</dbReference>
<dbReference type="Proteomes" id="UP000694865">
    <property type="component" value="Unplaced"/>
</dbReference>
<proteinExistence type="inferred from homology"/>
<sequence>MTRFKTPSPRWKTVAKMTNNENVDWLTRLNEVSLIICDEVITMSTHPATSSPSEQISITPITKCRTSIKGKETLSKSLKINSRRKNKQKIRRKSTDSVNSNTSETTRKQSRNFGEEVDEFYIDDSFPRFLDDEHVDHGALQLLGNVALENSDDQTEGAADDEKSNTLLEDFDKRLKSVDKGMQERIARSLPSVNNQCICHEKPLMKDVAVQVMSEIMETKQMEEMAVENSSETGENIIVRVAGLPMVNSAIGQVSSMYTKTKEWNGLVKYTLETAEKSVATIAGTAMPVVNKLEKPINLANYYACTTMDKLEEACPIINQPTDKIVSSVVDGTKTAWDNTKKAGSDKINYMMQNRVVQAFTGTMDATLSLSEKVVDSYLPPEPTENEEYEKEKATEDAANSEKEIIPDAEEVGGESAVARVVNLSGKVRHRVYARAMSKLRNAQKRSRETLDNLKFTVNLIDYAKENIDSTNQKVKDQVTSAQDKLWSTWNDWTTEDGEQSSIADEQEQEQKTLAVARDLAKRLKIACGKVTSASLKILPDSMMTQVTKAKNFTDELYDSFKNAKVFNDLPSSLLTQAKDGLNQVSDMMMSVTEYAVNSRALQWLVPSKVKQALTSGGYDVILESIPPNPDDALDSDDEDDEDDDEDDDDDEIDIDDEFHTNEVVMSQ</sequence>
<protein>
    <submittedName>
        <fullName evidence="6">Perilipin-2-like isoform X1</fullName>
    </submittedName>
</protein>
<dbReference type="PANTHER" id="PTHR14024">
    <property type="entry name" value="PERILIPIN"/>
    <property type="match status" value="1"/>
</dbReference>
<gene>
    <name evidence="6" type="primary">LOC100378902</name>
</gene>
<evidence type="ECO:0000256" key="2">
    <source>
        <dbReference type="ARBA" id="ARBA00006311"/>
    </source>
</evidence>
<feature type="region of interest" description="Disordered" evidence="4">
    <location>
        <begin position="624"/>
        <end position="668"/>
    </location>
</feature>
<comment type="similarity">
    <text evidence="2">Belongs to the perilipin family.</text>
</comment>
<feature type="region of interest" description="Disordered" evidence="4">
    <location>
        <begin position="82"/>
        <end position="112"/>
    </location>
</feature>
<dbReference type="PANTHER" id="PTHR14024:SF49">
    <property type="entry name" value="LIPID STORAGE DROPLETS SURFACE-BINDING PROTEIN 1"/>
    <property type="match status" value="1"/>
</dbReference>
<name>A0ABM0M1V4_SACKO</name>
<dbReference type="GeneID" id="100378902"/>
<feature type="region of interest" description="Disordered" evidence="4">
    <location>
        <begin position="379"/>
        <end position="400"/>
    </location>
</feature>
<feature type="compositionally biased region" description="Basic and acidic residues" evidence="4">
    <location>
        <begin position="390"/>
        <end position="400"/>
    </location>
</feature>
<evidence type="ECO:0000256" key="3">
    <source>
        <dbReference type="ARBA" id="ARBA00022677"/>
    </source>
</evidence>
<evidence type="ECO:0000256" key="4">
    <source>
        <dbReference type="SAM" id="MobiDB-lite"/>
    </source>
</evidence>
<evidence type="ECO:0000313" key="6">
    <source>
        <dbReference type="RefSeq" id="XP_006813995.1"/>
    </source>
</evidence>